<evidence type="ECO:0000256" key="3">
    <source>
        <dbReference type="ARBA" id="ARBA00017442"/>
    </source>
</evidence>
<keyword evidence="4" id="KW-0732">Signal</keyword>
<dbReference type="InterPro" id="IPR047726">
    <property type="entry name" value="CsgH_dom"/>
</dbReference>
<gene>
    <name evidence="7" type="primary">csgH</name>
    <name evidence="7" type="ORF">ACEUDJ_16090</name>
</gene>
<dbReference type="InterPro" id="IPR053722">
    <property type="entry name" value="Curli_assembly_CsgC/AgfC"/>
</dbReference>
<evidence type="ECO:0000313" key="7">
    <source>
        <dbReference type="EMBL" id="MFM4894369.1"/>
    </source>
</evidence>
<evidence type="ECO:0000256" key="2">
    <source>
        <dbReference type="ARBA" id="ARBA00006329"/>
    </source>
</evidence>
<dbReference type="Proteomes" id="UP001630969">
    <property type="component" value="Unassembled WGS sequence"/>
</dbReference>
<evidence type="ECO:0000256" key="1">
    <source>
        <dbReference type="ARBA" id="ARBA00004418"/>
    </source>
</evidence>
<dbReference type="EMBL" id="JBGXBU010000008">
    <property type="protein sequence ID" value="MFM4894369.1"/>
    <property type="molecule type" value="Genomic_DNA"/>
</dbReference>
<proteinExistence type="inferred from homology"/>
<dbReference type="InterPro" id="IPR014491">
    <property type="entry name" value="Curli_production_prot_CsgC"/>
</dbReference>
<keyword evidence="5" id="KW-0574">Periplasm</keyword>
<keyword evidence="8" id="KW-1185">Reference proteome</keyword>
<accession>A0ABW9GUQ1</accession>
<dbReference type="Gene3D" id="2.60.40.2420">
    <property type="match status" value="1"/>
</dbReference>
<reference evidence="7 8" key="1">
    <citation type="submission" date="2024-09" db="EMBL/GenBank/DDBJ databases">
        <title>Aeromonas strains Genome sequencing and assembly.</title>
        <authorList>
            <person name="Hu X."/>
            <person name="Tang B."/>
        </authorList>
    </citation>
    <scope>NUCLEOTIDE SEQUENCE [LARGE SCALE GENOMIC DNA]</scope>
    <source>
        <strain evidence="7 8">NB23SCDHY001</strain>
    </source>
</reference>
<comment type="similarity">
    <text evidence="2">Belongs to the CsgC/AgfC family.</text>
</comment>
<protein>
    <recommendedName>
        <fullName evidence="3">Curli assembly protein CsgC</fullName>
    </recommendedName>
</protein>
<evidence type="ECO:0000256" key="6">
    <source>
        <dbReference type="ARBA" id="ARBA00023186"/>
    </source>
</evidence>
<dbReference type="NCBIfam" id="NF041112">
    <property type="entry name" value="chap_CsgH_alph"/>
    <property type="match status" value="1"/>
</dbReference>
<evidence type="ECO:0000256" key="5">
    <source>
        <dbReference type="ARBA" id="ARBA00022764"/>
    </source>
</evidence>
<sequence length="147" mass="16225">MRLMFGGLRAPFSFSRRRGGHLWWCLLPLPWLMTLAVLAEENEMTPVPSVQFNAISTPTGLSLAPTLHSGQPVTLGFTLDLWSEGAAGQSHQRQGGQVRLLADRPHGLGRLSLGLSCPYQVRVRVQLWQGEALLSEQEQHFSCPSPP</sequence>
<evidence type="ECO:0000313" key="8">
    <source>
        <dbReference type="Proteomes" id="UP001630969"/>
    </source>
</evidence>
<dbReference type="Pfam" id="PF10610">
    <property type="entry name" value="Tafi-CsgC"/>
    <property type="match status" value="1"/>
</dbReference>
<comment type="caution">
    <text evidence="7">The sequence shown here is derived from an EMBL/GenBank/DDBJ whole genome shotgun (WGS) entry which is preliminary data.</text>
</comment>
<evidence type="ECO:0000256" key="4">
    <source>
        <dbReference type="ARBA" id="ARBA00022729"/>
    </source>
</evidence>
<keyword evidence="6" id="KW-0143">Chaperone</keyword>
<dbReference type="RefSeq" id="WP_111875076.1">
    <property type="nucleotide sequence ID" value="NZ_JBGXAX010000009.1"/>
</dbReference>
<name>A0ABW9GUQ1_9GAMM</name>
<comment type="subcellular location">
    <subcellularLocation>
        <location evidence="1">Periplasm</location>
    </subcellularLocation>
</comment>
<organism evidence="7 8">
    <name type="scientific">Aeromonas bivalvium</name>
    <dbReference type="NCBI Taxonomy" id="440079"/>
    <lineage>
        <taxon>Bacteria</taxon>
        <taxon>Pseudomonadati</taxon>
        <taxon>Pseudomonadota</taxon>
        <taxon>Gammaproteobacteria</taxon>
        <taxon>Aeromonadales</taxon>
        <taxon>Aeromonadaceae</taxon>
        <taxon>Aeromonas</taxon>
    </lineage>
</organism>